<reference evidence="2 3" key="1">
    <citation type="submission" date="2022-12" db="EMBL/GenBank/DDBJ databases">
        <title>Chromosome-level genome of Tegillarca granosa.</title>
        <authorList>
            <person name="Kim J."/>
        </authorList>
    </citation>
    <scope>NUCLEOTIDE SEQUENCE [LARGE SCALE GENOMIC DNA]</scope>
    <source>
        <strain evidence="2">Teg-2019</strain>
        <tissue evidence="2">Adductor muscle</tissue>
    </source>
</reference>
<feature type="region of interest" description="Disordered" evidence="1">
    <location>
        <begin position="20"/>
        <end position="54"/>
    </location>
</feature>
<evidence type="ECO:0000313" key="2">
    <source>
        <dbReference type="EMBL" id="KAJ8306751.1"/>
    </source>
</evidence>
<dbReference type="EMBL" id="JARBDR010000810">
    <property type="protein sequence ID" value="KAJ8306751.1"/>
    <property type="molecule type" value="Genomic_DNA"/>
</dbReference>
<evidence type="ECO:0000313" key="3">
    <source>
        <dbReference type="Proteomes" id="UP001217089"/>
    </source>
</evidence>
<dbReference type="Proteomes" id="UP001217089">
    <property type="component" value="Unassembled WGS sequence"/>
</dbReference>
<protein>
    <submittedName>
        <fullName evidence="2">Uncharacterized protein</fullName>
    </submittedName>
</protein>
<name>A0ABQ9EQV8_TEGGR</name>
<gene>
    <name evidence="2" type="ORF">KUTeg_015695</name>
</gene>
<sequence length="130" mass="15090">MHTQHMRQMQSMFQNPFGGLGMGMPNRMLEPPRRSDNQGAVQRRRQDPFGDLMGGMGGFPSMFGNMEQDDGRDAKIICKKEQVMTQIVIVFHNQVFIPIRTLVKENQKYIKPHLLHEEDLEEFTQIESKV</sequence>
<organism evidence="2 3">
    <name type="scientific">Tegillarca granosa</name>
    <name type="common">Malaysian cockle</name>
    <name type="synonym">Anadara granosa</name>
    <dbReference type="NCBI Taxonomy" id="220873"/>
    <lineage>
        <taxon>Eukaryota</taxon>
        <taxon>Metazoa</taxon>
        <taxon>Spiralia</taxon>
        <taxon>Lophotrochozoa</taxon>
        <taxon>Mollusca</taxon>
        <taxon>Bivalvia</taxon>
        <taxon>Autobranchia</taxon>
        <taxon>Pteriomorphia</taxon>
        <taxon>Arcoida</taxon>
        <taxon>Arcoidea</taxon>
        <taxon>Arcidae</taxon>
        <taxon>Tegillarca</taxon>
    </lineage>
</organism>
<proteinExistence type="predicted"/>
<accession>A0ABQ9EQV8</accession>
<evidence type="ECO:0000256" key="1">
    <source>
        <dbReference type="SAM" id="MobiDB-lite"/>
    </source>
</evidence>
<comment type="caution">
    <text evidence="2">The sequence shown here is derived from an EMBL/GenBank/DDBJ whole genome shotgun (WGS) entry which is preliminary data.</text>
</comment>
<keyword evidence="3" id="KW-1185">Reference proteome</keyword>